<keyword evidence="6" id="KW-1185">Reference proteome</keyword>
<dbReference type="InterPro" id="IPR013783">
    <property type="entry name" value="Ig-like_fold"/>
</dbReference>
<dbReference type="GO" id="GO:0006355">
    <property type="term" value="P:regulation of DNA-templated transcription"/>
    <property type="evidence" value="ECO:0007669"/>
    <property type="project" value="InterPro"/>
</dbReference>
<dbReference type="SUPFAM" id="SSF63829">
    <property type="entry name" value="Calcium-dependent phosphotriesterase"/>
    <property type="match status" value="1"/>
</dbReference>
<feature type="signal peptide" evidence="3">
    <location>
        <begin position="1"/>
        <end position="19"/>
    </location>
</feature>
<feature type="chain" id="PRO_5008690021" evidence="3">
    <location>
        <begin position="20"/>
        <end position="958"/>
    </location>
</feature>
<organism evidence="5 6">
    <name type="scientific">Chitinophaga costaii</name>
    <dbReference type="NCBI Taxonomy" id="1335309"/>
    <lineage>
        <taxon>Bacteria</taxon>
        <taxon>Pseudomonadati</taxon>
        <taxon>Bacteroidota</taxon>
        <taxon>Chitinophagia</taxon>
        <taxon>Chitinophagales</taxon>
        <taxon>Chitinophagaceae</taxon>
        <taxon>Chitinophaga</taxon>
    </lineage>
</organism>
<dbReference type="Gene3D" id="2.130.10.10">
    <property type="entry name" value="YVTN repeat-like/Quinoprotein amine dehydrogenase"/>
    <property type="match status" value="2"/>
</dbReference>
<dbReference type="OrthoDB" id="9809670at2"/>
<dbReference type="Gene3D" id="2.60.40.10">
    <property type="entry name" value="Immunoglobulins"/>
    <property type="match status" value="1"/>
</dbReference>
<protein>
    <submittedName>
        <fullName evidence="5">Ligand-binding sensor domain-containing protein</fullName>
    </submittedName>
</protein>
<dbReference type="AlphaFoldDB" id="A0A1C4CKM3"/>
<dbReference type="Gene3D" id="1.10.10.10">
    <property type="entry name" value="Winged helix-like DNA-binding domain superfamily/Winged helix DNA-binding domain"/>
    <property type="match status" value="1"/>
</dbReference>
<dbReference type="InterPro" id="IPR036388">
    <property type="entry name" value="WH-like_DNA-bd_sf"/>
</dbReference>
<dbReference type="SUPFAM" id="SSF46894">
    <property type="entry name" value="C-terminal effector domain of the bipartite response regulators"/>
    <property type="match status" value="1"/>
</dbReference>
<name>A0A1C4CKM3_9BACT</name>
<evidence type="ECO:0000256" key="2">
    <source>
        <dbReference type="SAM" id="Phobius"/>
    </source>
</evidence>
<feature type="domain" description="HTH luxR-type" evidence="4">
    <location>
        <begin position="896"/>
        <end position="953"/>
    </location>
</feature>
<evidence type="ECO:0000313" key="6">
    <source>
        <dbReference type="Proteomes" id="UP000242818"/>
    </source>
</evidence>
<keyword evidence="3" id="KW-0732">Signal</keyword>
<dbReference type="RefSeq" id="WP_089710836.1">
    <property type="nucleotide sequence ID" value="NZ_FMAR01000004.1"/>
</dbReference>
<keyword evidence="2" id="KW-1133">Transmembrane helix</keyword>
<dbReference type="EMBL" id="FMAR01000004">
    <property type="protein sequence ID" value="SCC19576.1"/>
    <property type="molecule type" value="Genomic_DNA"/>
</dbReference>
<dbReference type="GO" id="GO:0003677">
    <property type="term" value="F:DNA binding"/>
    <property type="evidence" value="ECO:0007669"/>
    <property type="project" value="InterPro"/>
</dbReference>
<dbReference type="PANTHER" id="PTHR43547:SF2">
    <property type="entry name" value="HYBRID SIGNAL TRANSDUCTION HISTIDINE KINASE C"/>
    <property type="match status" value="1"/>
</dbReference>
<sequence length="958" mass="108678">MKERLLLLLTLLLPLWAYAQNAIGVPGITHYTPLQFAADPQIWDISQDAQGILYFANDDGLLTFNGSYWKQYPLPNKSTVKALAIDAAGRIYTGGQDELGYFYPDENGSLRFHSLKQFIPSNERQFADIWDVATIRDEVYFRTNESIFQLKDTTIKAFDAPHQWQLLTIAGGKIFAADQEQGLLVFHGGQWKPACKPLPGLRLTGITTYRHDTLLVSTLQHGLFLLHDSTLKAFPSQVANILHLDRLDATHFAIGTLEDGCYVIDDKGQLVQQFSRKEGLQNNSIQHIFQDRDLHLWLGLKSGIDFVTYHSAVKHIYPDRDNQLTTYTARVLDNNLYIGTSNGLFATALHAVDTDLSTEKGVFTEIAHTKGKAWGLTEIDHQLLLAHSEGVFQVKGNTATPLLSRPGSWTVAAIPASHDLVVGTYTGLHLLQYAAPHLKDGGSVDGLYESLHYLAPEDNTIWASHPYRGVFKLDLAPDHQTIVQNRLFTQNDGLPATRNNYVYTLHGRMVVATEKGVYTYNPATHRFAPDKQYDAYFHNVPLQYVTQDSSGNIWFVSAAEVGVVDVHKPSNGKPFSIVYFPEMSGQMPNDNAFIYPYNRENIFIGSNAGMFHLNYNDYLAETQPVSALVSAVRATAAGRDSLVFGGYAVHEPAANLEDARHGPGFPNKWNSFHFEYSSTQFNKHIQYSYQLQGFDNNWSGWSSKTEKDYTNLPYGAYTFRVRARNNLGNVSAPAAFPFVIRPAWYQTITAFIIYGCLLATLIYYLLNWQESRLTRQQQQRQEEQERQLYLQQLELDRNEKEIISLQKNQLAAQVDFKNKELATVTMLLVERRTLLSKIRDELNKLLKTLQPNISTEFKALLRMLDNAEKGEDDWQQFAIHFDEVHSNFLSTLKKKYPVLSPTDLKLCAYLRINLSSKEIAQLLNISAKSVEVSRYRLRKKLELPTEVNLFDFLLQVTD</sequence>
<accession>A0A1C4CKM3</accession>
<evidence type="ECO:0000256" key="1">
    <source>
        <dbReference type="ARBA" id="ARBA00022553"/>
    </source>
</evidence>
<proteinExistence type="predicted"/>
<reference evidence="5 6" key="1">
    <citation type="submission" date="2016-08" db="EMBL/GenBank/DDBJ databases">
        <authorList>
            <person name="Seilhamer J.J."/>
        </authorList>
    </citation>
    <scope>NUCLEOTIDE SEQUENCE [LARGE SCALE GENOMIC DNA]</scope>
    <source>
        <strain evidence="5 6">A37T2</strain>
    </source>
</reference>
<dbReference type="InterPro" id="IPR016032">
    <property type="entry name" value="Sig_transdc_resp-reg_C-effctor"/>
</dbReference>
<evidence type="ECO:0000259" key="4">
    <source>
        <dbReference type="SMART" id="SM00421"/>
    </source>
</evidence>
<evidence type="ECO:0000256" key="3">
    <source>
        <dbReference type="SAM" id="SignalP"/>
    </source>
</evidence>
<dbReference type="InterPro" id="IPR015943">
    <property type="entry name" value="WD40/YVTN_repeat-like_dom_sf"/>
</dbReference>
<keyword evidence="2" id="KW-0472">Membrane</keyword>
<dbReference type="SMART" id="SM00421">
    <property type="entry name" value="HTH_LUXR"/>
    <property type="match status" value="1"/>
</dbReference>
<dbReference type="Pfam" id="PF07495">
    <property type="entry name" value="Y_Y_Y"/>
    <property type="match status" value="1"/>
</dbReference>
<dbReference type="InterPro" id="IPR000792">
    <property type="entry name" value="Tscrpt_reg_LuxR_C"/>
</dbReference>
<feature type="transmembrane region" description="Helical" evidence="2">
    <location>
        <begin position="743"/>
        <end position="766"/>
    </location>
</feature>
<keyword evidence="2" id="KW-0812">Transmembrane</keyword>
<keyword evidence="1" id="KW-0597">Phosphoprotein</keyword>
<dbReference type="STRING" id="1335309.GA0116948_104171"/>
<dbReference type="PANTHER" id="PTHR43547">
    <property type="entry name" value="TWO-COMPONENT HISTIDINE KINASE"/>
    <property type="match status" value="1"/>
</dbReference>
<gene>
    <name evidence="5" type="ORF">GA0116948_104171</name>
</gene>
<dbReference type="InterPro" id="IPR011123">
    <property type="entry name" value="Y_Y_Y"/>
</dbReference>
<evidence type="ECO:0000313" key="5">
    <source>
        <dbReference type="EMBL" id="SCC19576.1"/>
    </source>
</evidence>
<dbReference type="GO" id="GO:0000155">
    <property type="term" value="F:phosphorelay sensor kinase activity"/>
    <property type="evidence" value="ECO:0007669"/>
    <property type="project" value="TreeGrafter"/>
</dbReference>
<dbReference type="Proteomes" id="UP000242818">
    <property type="component" value="Unassembled WGS sequence"/>
</dbReference>
<dbReference type="Pfam" id="PF00196">
    <property type="entry name" value="GerE"/>
    <property type="match status" value="1"/>
</dbReference>